<feature type="region of interest" description="Disordered" evidence="1">
    <location>
        <begin position="1075"/>
        <end position="1143"/>
    </location>
</feature>
<reference evidence="2" key="2">
    <citation type="submission" date="2013-10" db="EMBL/GenBank/DDBJ databases">
        <authorList>
            <person name="Aslett M."/>
        </authorList>
    </citation>
    <scope>NUCLEOTIDE SEQUENCE [LARGE SCALE GENOMIC DNA]</scope>
    <source>
        <strain evidence="2">Weybridge</strain>
    </source>
</reference>
<keyword evidence="3" id="KW-1185">Reference proteome</keyword>
<feature type="compositionally biased region" description="Polar residues" evidence="1">
    <location>
        <begin position="431"/>
        <end position="457"/>
    </location>
</feature>
<reference evidence="2" key="1">
    <citation type="submission" date="2013-10" db="EMBL/GenBank/DDBJ databases">
        <title>Genomic analysis of the causative agents of coccidiosis in chickens.</title>
        <authorList>
            <person name="Reid A.J."/>
            <person name="Blake D."/>
            <person name="Billington K."/>
            <person name="Browne H."/>
            <person name="Dunn M."/>
            <person name="Hung S."/>
            <person name="Kawahara F."/>
            <person name="Miranda-Saavedra D."/>
            <person name="Mourier T."/>
            <person name="Nagra H."/>
            <person name="Otto T.D."/>
            <person name="Rawlings N."/>
            <person name="Sanchez A."/>
            <person name="Sanders M."/>
            <person name="Subramaniam C."/>
            <person name="Tay Y."/>
            <person name="Dear P."/>
            <person name="Doerig C."/>
            <person name="Gruber A."/>
            <person name="Parkinson J."/>
            <person name="Shirley M."/>
            <person name="Wan K.L."/>
            <person name="Berriman M."/>
            <person name="Tomley F."/>
            <person name="Pain A."/>
        </authorList>
    </citation>
    <scope>NUCLEOTIDE SEQUENCE [LARGE SCALE GENOMIC DNA]</scope>
    <source>
        <strain evidence="2">Weybridge</strain>
    </source>
</reference>
<feature type="region of interest" description="Disordered" evidence="1">
    <location>
        <begin position="1"/>
        <end position="38"/>
    </location>
</feature>
<proteinExistence type="predicted"/>
<name>U6MDT8_EIMMA</name>
<feature type="compositionally biased region" description="Low complexity" evidence="1">
    <location>
        <begin position="494"/>
        <end position="506"/>
    </location>
</feature>
<feature type="region of interest" description="Disordered" evidence="1">
    <location>
        <begin position="887"/>
        <end position="910"/>
    </location>
</feature>
<dbReference type="RefSeq" id="XP_013337249.1">
    <property type="nucleotide sequence ID" value="XM_013481795.1"/>
</dbReference>
<feature type="compositionally biased region" description="Polar residues" evidence="1">
    <location>
        <begin position="22"/>
        <end position="37"/>
    </location>
</feature>
<evidence type="ECO:0000313" key="3">
    <source>
        <dbReference type="Proteomes" id="UP000030763"/>
    </source>
</evidence>
<dbReference type="EMBL" id="HG721886">
    <property type="protein sequence ID" value="CDJ60599.1"/>
    <property type="molecule type" value="Genomic_DNA"/>
</dbReference>
<feature type="region of interest" description="Disordered" evidence="1">
    <location>
        <begin position="412"/>
        <end position="471"/>
    </location>
</feature>
<dbReference type="VEuPathDB" id="ToxoDB:EMWEY_00032490"/>
<evidence type="ECO:0000313" key="2">
    <source>
        <dbReference type="EMBL" id="CDJ60599.1"/>
    </source>
</evidence>
<sequence>MSEATFRSSAGERAATPLRPSTPHNVSRSSPPNQEYCGQSEDRILHHTAQCDTVCFERVRSQLPAGALQLDQTKTMRARMMRGVITGPARWRGANASCGTPNLYCAVYKYSFTQCVVHSSASSAQSSSRSPESGYLPLPPPKLVSSTWGQGPLVIDGVPVLERHANTLGEYAEKGSPCGDELQSIFVLTVGVFRSRITSISSTPLISEGGNHRKNGSIPLPRPEDLLGVLHIPLHCVNIAEKQQEIKLRLPVTHLSPKPRNHAGPAIQIEAEGEQGLAALLSPVTSLEKLEKLFLDSLSASATGANRCNVMLFRLSGNSGPFLWTSDAMLQAALTAPSQPSVASTTLQRSVSPCELHDDETSRLTYQGHNGLQIQHDVGTAEVTQAARASSSTSRLQAGAYAEGIRCRGASAGHESATAPAHWSQREDTEQLLSPRSRQPSTAGPSGSVASNNVATDQQRQRHQRRQQELSVAAVLAASAIAAAARGERDRSSRSSTSKKAQQSQRLVSGLGLRSSQRPSSVCGVVASSRTLMEKGSNDSLIVHPHSLGHERTRILHERRTPATCKTKAGRATELGGEPELSPDDSVSVRGDETHRLAATLANRSAQSAHSVASCMPVEGLVPSECSVRLTSQSDDRKSTLTTSIRRLDCLMTRAQLLLSQRRHRQLQQGEHKQTSTQESVHDGLAGPQALTSTLQATPTNSLKIQNSVSEGADALGTGRRGSTQEVLTQDRGELKLKSPGNRSSESTRLKGFSPDGATQQGPPPCFMRDLSSTAKVVKWLNAQNVRQKGILTKKAHAGERQCRSGHNRKRESTHMEDVSQQGGGNRGRESEQQVQELIQLVEGLQKQVQARDDWCKHLEKRSSEEQQKHTQEMSALRRQIIALQEELKQKGPKDADPPASKGGDKDRQRVQQELDVISQERRQLQLLAAEHAKATACAEEEKMRLQNELAANQERTRDLEHQLLLVDQQLVGILNQATAHGETSAGLTHSEPSPPLGTWALKKLQGMRETLRGIDGKEPLGRTAQARRQPPSEAATFAPLQKLSQDSPRHAENVRGQVPSLTEQQQCLQVLRQQRPSTPQYHHPIHTSHEAQMSPPMSQLPEPDVQKNQPPQQQRGPWSNERREPSPTGYQCMGQQSVEQTHADVQPEVSNRGNLTTTAEVQHQHLHMRQGAQVLPRNQQLTEHLNRQRNQRQHLLQQRAHPLQQTLYNQMSPHLQASFSSNFRDPQVAVQNYAVCSFPLHLRQGTNAGPATDHHIRGVSPQCNGRVTPSRANARCLGLNVA</sequence>
<dbReference type="Proteomes" id="UP000030763">
    <property type="component" value="Unassembled WGS sequence"/>
</dbReference>
<dbReference type="OMA" id="LHIPLHC"/>
<dbReference type="GeneID" id="25337235"/>
<feature type="compositionally biased region" description="Polar residues" evidence="1">
    <location>
        <begin position="1107"/>
        <end position="1118"/>
    </location>
</feature>
<feature type="region of interest" description="Disordered" evidence="1">
    <location>
        <begin position="793"/>
        <end position="832"/>
    </location>
</feature>
<feature type="region of interest" description="Disordered" evidence="1">
    <location>
        <begin position="662"/>
        <end position="684"/>
    </location>
</feature>
<gene>
    <name evidence="2" type="ORF">EMWEY_00032490</name>
</gene>
<dbReference type="OrthoDB" id="346280at2759"/>
<accession>U6MDT8</accession>
<protein>
    <submittedName>
        <fullName evidence="2">Uncharacterized protein</fullName>
    </submittedName>
</protein>
<feature type="region of interest" description="Disordered" evidence="1">
    <location>
        <begin position="566"/>
        <end position="590"/>
    </location>
</feature>
<organism evidence="2 3">
    <name type="scientific">Eimeria maxima</name>
    <name type="common">Coccidian parasite</name>
    <dbReference type="NCBI Taxonomy" id="5804"/>
    <lineage>
        <taxon>Eukaryota</taxon>
        <taxon>Sar</taxon>
        <taxon>Alveolata</taxon>
        <taxon>Apicomplexa</taxon>
        <taxon>Conoidasida</taxon>
        <taxon>Coccidia</taxon>
        <taxon>Eucoccidiorida</taxon>
        <taxon>Eimeriorina</taxon>
        <taxon>Eimeriidae</taxon>
        <taxon>Eimeria</taxon>
    </lineage>
</organism>
<feature type="region of interest" description="Disordered" evidence="1">
    <location>
        <begin position="485"/>
        <end position="522"/>
    </location>
</feature>
<evidence type="ECO:0000256" key="1">
    <source>
        <dbReference type="SAM" id="MobiDB-lite"/>
    </source>
</evidence>
<feature type="region of interest" description="Disordered" evidence="1">
    <location>
        <begin position="1014"/>
        <end position="1062"/>
    </location>
</feature>
<feature type="region of interest" description="Disordered" evidence="1">
    <location>
        <begin position="713"/>
        <end position="766"/>
    </location>
</feature>